<keyword evidence="1 4" id="KW-0808">Transferase</keyword>
<organism evidence="4 5">
    <name type="scientific">Streptomyces globisporus C-1027</name>
    <dbReference type="NCBI Taxonomy" id="1172567"/>
    <lineage>
        <taxon>Bacteria</taxon>
        <taxon>Bacillati</taxon>
        <taxon>Actinomycetota</taxon>
        <taxon>Actinomycetes</taxon>
        <taxon>Kitasatosporales</taxon>
        <taxon>Streptomycetaceae</taxon>
        <taxon>Streptomyces</taxon>
    </lineage>
</organism>
<geneLocation type="plasmid" evidence="4 5">
    <name>SGLP1</name>
</geneLocation>
<evidence type="ECO:0000313" key="5">
    <source>
        <dbReference type="Proteomes" id="UP000064183"/>
    </source>
</evidence>
<dbReference type="PANTHER" id="PTHR43877:SF1">
    <property type="entry name" value="ACETYLTRANSFERASE"/>
    <property type="match status" value="1"/>
</dbReference>
<protein>
    <submittedName>
        <fullName evidence="4">GNAT family acetyltransferase</fullName>
    </submittedName>
</protein>
<dbReference type="InterPro" id="IPR000182">
    <property type="entry name" value="GNAT_dom"/>
</dbReference>
<dbReference type="KEGG" id="sgb:WQO_34175"/>
<dbReference type="InterPro" id="IPR050832">
    <property type="entry name" value="Bact_Acetyltransf"/>
</dbReference>
<dbReference type="RefSeq" id="WP_010064714.1">
    <property type="nucleotide sequence ID" value="NZ_CP013739.1"/>
</dbReference>
<proteinExistence type="predicted"/>
<keyword evidence="4" id="KW-0614">Plasmid</keyword>
<dbReference type="CDD" id="cd04301">
    <property type="entry name" value="NAT_SF"/>
    <property type="match status" value="1"/>
</dbReference>
<evidence type="ECO:0000259" key="3">
    <source>
        <dbReference type="PROSITE" id="PS51186"/>
    </source>
</evidence>
<accession>A0A0U3MEM7</accession>
<dbReference type="SUPFAM" id="SSF55729">
    <property type="entry name" value="Acyl-CoA N-acyltransferases (Nat)"/>
    <property type="match status" value="1"/>
</dbReference>
<dbReference type="GeneID" id="27787495"/>
<feature type="domain" description="N-acetyltransferase" evidence="3">
    <location>
        <begin position="6"/>
        <end position="145"/>
    </location>
</feature>
<dbReference type="Pfam" id="PF00583">
    <property type="entry name" value="Acetyltransf_1"/>
    <property type="match status" value="1"/>
</dbReference>
<dbReference type="GO" id="GO:0016747">
    <property type="term" value="F:acyltransferase activity, transferring groups other than amino-acyl groups"/>
    <property type="evidence" value="ECO:0007669"/>
    <property type="project" value="InterPro"/>
</dbReference>
<sequence length="145" mass="15865">MSVEVVVVREANDESVEAFARLLPQLSSTASPLDREAMQRLLASDANTVLVARVEGEVVGMLTLVMFPLPSGLRARIEDVVVDEAARGHGVGGALTEEALRLAEEAGARTVDLTSRPSREAANRLYERLGFEARDSRVYRFVLKR</sequence>
<dbReference type="AlphaFoldDB" id="A0A0U3MEM7"/>
<evidence type="ECO:0000256" key="2">
    <source>
        <dbReference type="ARBA" id="ARBA00023315"/>
    </source>
</evidence>
<gene>
    <name evidence="4" type="ORF">WQO_34175</name>
</gene>
<evidence type="ECO:0000313" key="4">
    <source>
        <dbReference type="EMBL" id="ALU98538.1"/>
    </source>
</evidence>
<dbReference type="InterPro" id="IPR016181">
    <property type="entry name" value="Acyl_CoA_acyltransferase"/>
</dbReference>
<dbReference type="PANTHER" id="PTHR43877">
    <property type="entry name" value="AMINOALKYLPHOSPHONATE N-ACETYLTRANSFERASE-RELATED-RELATED"/>
    <property type="match status" value="1"/>
</dbReference>
<dbReference type="Proteomes" id="UP000064183">
    <property type="component" value="Plasmid SGLP1"/>
</dbReference>
<keyword evidence="2" id="KW-0012">Acyltransferase</keyword>
<name>A0A0U3MEM7_STRGL</name>
<dbReference type="PROSITE" id="PS51186">
    <property type="entry name" value="GNAT"/>
    <property type="match status" value="1"/>
</dbReference>
<evidence type="ECO:0000256" key="1">
    <source>
        <dbReference type="ARBA" id="ARBA00022679"/>
    </source>
</evidence>
<dbReference type="Gene3D" id="3.40.630.30">
    <property type="match status" value="1"/>
</dbReference>
<dbReference type="EMBL" id="CP013739">
    <property type="protein sequence ID" value="ALU98538.1"/>
    <property type="molecule type" value="Genomic_DNA"/>
</dbReference>
<reference evidence="4 5" key="1">
    <citation type="journal article" date="2012" name="J. Bacteriol.">
        <title>Draft genome sequence of Streptomyces globisporus C-1027, which produces an antitumor antibiotic consisting of a nine-membered enediyne with a chromoprotein.</title>
        <authorList>
            <person name="Wang L."/>
            <person name="Wang S."/>
            <person name="He Q."/>
            <person name="Yu T."/>
            <person name="Li Q."/>
            <person name="Hong B."/>
        </authorList>
    </citation>
    <scope>NUCLEOTIDE SEQUENCE [LARGE SCALE GENOMIC DNA]</scope>
    <source>
        <strain evidence="4 5">C-1027</strain>
        <plasmid evidence="4 5">SGLP1</plasmid>
    </source>
</reference>